<keyword evidence="2" id="KW-1185">Reference proteome</keyword>
<dbReference type="Proteomes" id="UP000572817">
    <property type="component" value="Unassembled WGS sequence"/>
</dbReference>
<accession>A0A8H4IQY4</accession>
<dbReference type="OrthoDB" id="4500473at2759"/>
<comment type="caution">
    <text evidence="1">The sequence shown here is derived from an EMBL/GenBank/DDBJ whole genome shotgun (WGS) entry which is preliminary data.</text>
</comment>
<name>A0A8H4IQY4_9PEZI</name>
<evidence type="ECO:0000313" key="1">
    <source>
        <dbReference type="EMBL" id="KAF4304583.1"/>
    </source>
</evidence>
<proteinExistence type="predicted"/>
<dbReference type="EMBL" id="WWBZ02000051">
    <property type="protein sequence ID" value="KAF4304583.1"/>
    <property type="molecule type" value="Genomic_DNA"/>
</dbReference>
<organism evidence="1 2">
    <name type="scientific">Botryosphaeria dothidea</name>
    <dbReference type="NCBI Taxonomy" id="55169"/>
    <lineage>
        <taxon>Eukaryota</taxon>
        <taxon>Fungi</taxon>
        <taxon>Dikarya</taxon>
        <taxon>Ascomycota</taxon>
        <taxon>Pezizomycotina</taxon>
        <taxon>Dothideomycetes</taxon>
        <taxon>Dothideomycetes incertae sedis</taxon>
        <taxon>Botryosphaeriales</taxon>
        <taxon>Botryosphaeriaceae</taxon>
        <taxon>Botryosphaeria</taxon>
    </lineage>
</organism>
<protein>
    <submittedName>
        <fullName evidence="1">Uncharacterized protein</fullName>
    </submittedName>
</protein>
<evidence type="ECO:0000313" key="2">
    <source>
        <dbReference type="Proteomes" id="UP000572817"/>
    </source>
</evidence>
<reference evidence="1" key="1">
    <citation type="submission" date="2020-04" db="EMBL/GenBank/DDBJ databases">
        <title>Genome Assembly and Annotation of Botryosphaeria dothidea sdau 11-99, a Latent Pathogen of Apple Fruit Ring Rot in China.</title>
        <authorList>
            <person name="Yu C."/>
            <person name="Diao Y."/>
            <person name="Lu Q."/>
            <person name="Zhao J."/>
            <person name="Cui S."/>
            <person name="Peng C."/>
            <person name="He B."/>
            <person name="Liu H."/>
        </authorList>
    </citation>
    <scope>NUCLEOTIDE SEQUENCE [LARGE SCALE GENOMIC DNA]</scope>
    <source>
        <strain evidence="1">Sdau11-99</strain>
    </source>
</reference>
<sequence length="291" mass="31191">MTPPACWFLAPRACPAATGPIQLGNIVRSVDRVDEPLYTAPAARPPTATPLHAFHERNFTLRHRAPAAHRAGVFAAFLQHVVGAGADVGVAWASETESAVAARRVATRWFEPSGAEVRAVVEGEGAVRDYIAGSWFRNKVYMVMGVMVAEGGARADRREVVRGVDASVGVDATVPFGVPVGGGPRVQVRRASEVRVGSEEAEEGFVFAFRLREIRVRRGGEVAARNLRKGALFDGTAASAAYGDEEGEKRNMTVELEELVDEDATGEDFGMEALDSLEEGTDEECVCVPPE</sequence>
<gene>
    <name evidence="1" type="ORF">GTA08_BOTSDO07946</name>
</gene>
<dbReference type="AlphaFoldDB" id="A0A8H4IQY4"/>